<organism evidence="1 2">
    <name type="scientific">Nyctereutes procyonoides</name>
    <name type="common">Raccoon dog</name>
    <name type="synonym">Canis procyonoides</name>
    <dbReference type="NCBI Taxonomy" id="34880"/>
    <lineage>
        <taxon>Eukaryota</taxon>
        <taxon>Metazoa</taxon>
        <taxon>Chordata</taxon>
        <taxon>Craniata</taxon>
        <taxon>Vertebrata</taxon>
        <taxon>Euteleostomi</taxon>
        <taxon>Mammalia</taxon>
        <taxon>Eutheria</taxon>
        <taxon>Laurasiatheria</taxon>
        <taxon>Carnivora</taxon>
        <taxon>Caniformia</taxon>
        <taxon>Canidae</taxon>
        <taxon>Nyctereutes</taxon>
    </lineage>
</organism>
<comment type="caution">
    <text evidence="1">The sequence shown here is derived from an EMBL/GenBank/DDBJ whole genome shotgun (WGS) entry which is preliminary data.</text>
</comment>
<dbReference type="Proteomes" id="UP000645828">
    <property type="component" value="Unassembled WGS sequence"/>
</dbReference>
<gene>
    <name evidence="1" type="ORF">NYPRO_LOCUS14767</name>
</gene>
<proteinExistence type="predicted"/>
<reference evidence="1" key="1">
    <citation type="submission" date="2020-12" db="EMBL/GenBank/DDBJ databases">
        <authorList>
            <consortium name="Molecular Ecology Group"/>
        </authorList>
    </citation>
    <scope>NUCLEOTIDE SEQUENCE</scope>
    <source>
        <strain evidence="1">TBG_1078</strain>
    </source>
</reference>
<dbReference type="Gene3D" id="3.30.390.110">
    <property type="match status" value="1"/>
</dbReference>
<name>A0A811YZ48_NYCPR</name>
<dbReference type="EMBL" id="CAJHUB010000754">
    <property type="protein sequence ID" value="CAD7681975.1"/>
    <property type="molecule type" value="Genomic_DNA"/>
</dbReference>
<sequence length="76" mass="8684">MSAHLQWMVRQDCSSFLMKKTYSTDLNNLKESNSFHYNNNYCPDLCVADICRAGAILCSQKPEMVKRKPAHPTKSS</sequence>
<accession>A0A811YZ48</accession>
<evidence type="ECO:0000313" key="1">
    <source>
        <dbReference type="EMBL" id="CAD7681975.1"/>
    </source>
</evidence>
<keyword evidence="2" id="KW-1185">Reference proteome</keyword>
<dbReference type="AlphaFoldDB" id="A0A811YZ48"/>
<evidence type="ECO:0000313" key="2">
    <source>
        <dbReference type="Proteomes" id="UP000645828"/>
    </source>
</evidence>
<protein>
    <submittedName>
        <fullName evidence="1">(raccoon dog) hypothetical protein</fullName>
    </submittedName>
</protein>